<gene>
    <name evidence="1" type="ORF">ERS852569_03453</name>
</gene>
<proteinExistence type="predicted"/>
<name>A0A174VXY2_9FIRM</name>
<reference evidence="1 2" key="1">
    <citation type="submission" date="2015-09" db="EMBL/GenBank/DDBJ databases">
        <authorList>
            <consortium name="Pathogen Informatics"/>
        </authorList>
    </citation>
    <scope>NUCLEOTIDE SEQUENCE [LARGE SCALE GENOMIC DNA]</scope>
    <source>
        <strain evidence="1 2">2789STDY5834957</strain>
    </source>
</reference>
<sequence>MQDISSNDSTYKIPIHISQNVQIESSDNLLVVGAPKQESAEKILIPNLLSGTSSYLVIDPDGIICNNVHYRL</sequence>
<dbReference type="Proteomes" id="UP000095762">
    <property type="component" value="Unassembled WGS sequence"/>
</dbReference>
<dbReference type="RefSeq" id="WP_055060528.1">
    <property type="nucleotide sequence ID" value="NZ_CZBP01000037.1"/>
</dbReference>
<organism evidence="1 2">
    <name type="scientific">Blautia obeum</name>
    <dbReference type="NCBI Taxonomy" id="40520"/>
    <lineage>
        <taxon>Bacteria</taxon>
        <taxon>Bacillati</taxon>
        <taxon>Bacillota</taxon>
        <taxon>Clostridia</taxon>
        <taxon>Lachnospirales</taxon>
        <taxon>Lachnospiraceae</taxon>
        <taxon>Blautia</taxon>
    </lineage>
</organism>
<evidence type="ECO:0000313" key="1">
    <source>
        <dbReference type="EMBL" id="CUQ37117.1"/>
    </source>
</evidence>
<protein>
    <submittedName>
        <fullName evidence="1">Uncharacterized protein</fullName>
    </submittedName>
</protein>
<evidence type="ECO:0000313" key="2">
    <source>
        <dbReference type="Proteomes" id="UP000095762"/>
    </source>
</evidence>
<accession>A0A174VXY2</accession>
<dbReference type="EMBL" id="CZBP01000037">
    <property type="protein sequence ID" value="CUQ37117.1"/>
    <property type="molecule type" value="Genomic_DNA"/>
</dbReference>
<dbReference type="AlphaFoldDB" id="A0A174VXY2"/>